<keyword evidence="2" id="KW-1185">Reference proteome</keyword>
<evidence type="ECO:0008006" key="3">
    <source>
        <dbReference type="Google" id="ProtNLM"/>
    </source>
</evidence>
<comment type="caution">
    <text evidence="1">The sequence shown here is derived from an EMBL/GenBank/DDBJ whole genome shotgun (WGS) entry which is preliminary data.</text>
</comment>
<evidence type="ECO:0000313" key="2">
    <source>
        <dbReference type="Proteomes" id="UP001589810"/>
    </source>
</evidence>
<protein>
    <recommendedName>
        <fullName evidence="3">Sensor domain-containing protein</fullName>
    </recommendedName>
</protein>
<reference evidence="1 2" key="1">
    <citation type="submission" date="2024-09" db="EMBL/GenBank/DDBJ databases">
        <authorList>
            <person name="Sun Q."/>
            <person name="Mori K."/>
        </authorList>
    </citation>
    <scope>NUCLEOTIDE SEQUENCE [LARGE SCALE GENOMIC DNA]</scope>
    <source>
        <strain evidence="1 2">TBRC 1432</strain>
    </source>
</reference>
<name>A0ABV6MQ97_9PSEU</name>
<sequence length="230" mass="23071">MTNPGGGNALRRAYVVVGILVLTASCSGKPNDLRHYATQDPVATTTSEAAPTTTATTTVPTTTTTTAAADVAGALMTDAAVLEIGFHPNIPQKSTVLASLPVCNASLSKPSAATAGAQTGWVGASAVTTMTEYVAAYPKSTTAAQVLAATKAALVCSQATKYPLAHTPAGVDASYSWCEKGSQISCTLLLAKGQLLARVQVVKTPEANAQNLIGELATPAAAALAATPAT</sequence>
<gene>
    <name evidence="1" type="ORF">ACFFH7_12270</name>
</gene>
<proteinExistence type="predicted"/>
<dbReference type="Proteomes" id="UP001589810">
    <property type="component" value="Unassembled WGS sequence"/>
</dbReference>
<organism evidence="1 2">
    <name type="scientific">Kutzneria chonburiensis</name>
    <dbReference type="NCBI Taxonomy" id="1483604"/>
    <lineage>
        <taxon>Bacteria</taxon>
        <taxon>Bacillati</taxon>
        <taxon>Actinomycetota</taxon>
        <taxon>Actinomycetes</taxon>
        <taxon>Pseudonocardiales</taxon>
        <taxon>Pseudonocardiaceae</taxon>
        <taxon>Kutzneria</taxon>
    </lineage>
</organism>
<evidence type="ECO:0000313" key="1">
    <source>
        <dbReference type="EMBL" id="MFC0542262.1"/>
    </source>
</evidence>
<dbReference type="EMBL" id="JBHLUD010000003">
    <property type="protein sequence ID" value="MFC0542262.1"/>
    <property type="molecule type" value="Genomic_DNA"/>
</dbReference>
<dbReference type="RefSeq" id="WP_273942931.1">
    <property type="nucleotide sequence ID" value="NZ_CP097263.1"/>
</dbReference>
<accession>A0ABV6MQ97</accession>